<dbReference type="FunFam" id="3.10.120.10:FF:000001">
    <property type="entry name" value="Cytochrome b5 reductase 4"/>
    <property type="match status" value="1"/>
</dbReference>
<reference evidence="7 8" key="1">
    <citation type="journal article" date="2011" name="J. Gen. Appl. Microbiol.">
        <title>Draft genome sequencing of the enigmatic yeast Saitoella complicata.</title>
        <authorList>
            <person name="Nishida H."/>
            <person name="Hamamoto M."/>
            <person name="Sugiyama J."/>
        </authorList>
    </citation>
    <scope>NUCLEOTIDE SEQUENCE [LARGE SCALE GENOMIC DNA]</scope>
    <source>
        <strain evidence="7 8">NRRL Y-17804</strain>
    </source>
</reference>
<gene>
    <name evidence="7" type="ORF">G7K_3443-t1</name>
</gene>
<dbReference type="PROSITE" id="PS50255">
    <property type="entry name" value="CYTOCHROME_B5_2"/>
    <property type="match status" value="1"/>
</dbReference>
<evidence type="ECO:0000256" key="2">
    <source>
        <dbReference type="ARBA" id="ARBA00022723"/>
    </source>
</evidence>
<organism evidence="7 8">
    <name type="scientific">Saitoella complicata (strain BCRC 22490 / CBS 7301 / JCM 7358 / NBRC 10748 / NRRL Y-17804)</name>
    <dbReference type="NCBI Taxonomy" id="698492"/>
    <lineage>
        <taxon>Eukaryota</taxon>
        <taxon>Fungi</taxon>
        <taxon>Dikarya</taxon>
        <taxon>Ascomycota</taxon>
        <taxon>Taphrinomycotina</taxon>
        <taxon>Taphrinomycotina incertae sedis</taxon>
        <taxon>Saitoella</taxon>
    </lineage>
</organism>
<dbReference type="SMART" id="SM01117">
    <property type="entry name" value="Cyt-b5"/>
    <property type="match status" value="1"/>
</dbReference>
<dbReference type="Proteomes" id="UP000033140">
    <property type="component" value="Unassembled WGS sequence"/>
</dbReference>
<feature type="domain" description="Cytochrome b5 heme-binding" evidence="6">
    <location>
        <begin position="102"/>
        <end position="178"/>
    </location>
</feature>
<dbReference type="GO" id="GO:0020037">
    <property type="term" value="F:heme binding"/>
    <property type="evidence" value="ECO:0007669"/>
    <property type="project" value="UniProtKB-UniRule"/>
</dbReference>
<dbReference type="InterPro" id="IPR036400">
    <property type="entry name" value="Cyt_B5-like_heme/steroid_sf"/>
</dbReference>
<evidence type="ECO:0000256" key="1">
    <source>
        <dbReference type="ARBA" id="ARBA00022617"/>
    </source>
</evidence>
<evidence type="ECO:0000313" key="7">
    <source>
        <dbReference type="EMBL" id="GAO49291.1"/>
    </source>
</evidence>
<evidence type="ECO:0000256" key="5">
    <source>
        <dbReference type="SAM" id="MobiDB-lite"/>
    </source>
</evidence>
<keyword evidence="1 4" id="KW-0349">Heme</keyword>
<evidence type="ECO:0000313" key="8">
    <source>
        <dbReference type="Proteomes" id="UP000033140"/>
    </source>
</evidence>
<sequence length="187" mass="20202">MDDAPAFPALNSAQRLSSSASSSLAPPSNMVAPGRLPPPTSSLGPPRLAVPARLPGGLTPPPTTTVIPAKPRQKVVLTPGHSPLDWARLTLSGQNLRGVTSFQKVTPSELKKHRRKDDAWMALNGKVYNVTAYLPFHPGGEQEVMRAAGRDGTKLYMNTHAWVNYDNLLKECLVGFMVPEPEDSDDE</sequence>
<dbReference type="OMA" id="ATHAWVN"/>
<reference evidence="7 8" key="3">
    <citation type="journal article" date="2015" name="Genome Announc.">
        <title>Draft Genome Sequence of the Archiascomycetous Yeast Saitoella complicata.</title>
        <authorList>
            <person name="Yamauchi K."/>
            <person name="Kondo S."/>
            <person name="Hamamoto M."/>
            <person name="Takahashi Y."/>
            <person name="Ogura Y."/>
            <person name="Hayashi T."/>
            <person name="Nishida H."/>
        </authorList>
    </citation>
    <scope>NUCLEOTIDE SEQUENCE [LARGE SCALE GENOMIC DNA]</scope>
    <source>
        <strain evidence="7 8">NRRL Y-17804</strain>
    </source>
</reference>
<dbReference type="EMBL" id="BACD03000021">
    <property type="protein sequence ID" value="GAO49291.1"/>
    <property type="molecule type" value="Genomic_DNA"/>
</dbReference>
<reference evidence="7 8" key="2">
    <citation type="journal article" date="2014" name="J. Gen. Appl. Microbiol.">
        <title>The early diverging ascomycetous budding yeast Saitoella complicata has three histone deacetylases belonging to the Clr6, Hos2, and Rpd3 lineages.</title>
        <authorList>
            <person name="Nishida H."/>
            <person name="Matsumoto T."/>
            <person name="Kondo S."/>
            <person name="Hamamoto M."/>
            <person name="Yoshikawa H."/>
        </authorList>
    </citation>
    <scope>NUCLEOTIDE SEQUENCE [LARGE SCALE GENOMIC DNA]</scope>
    <source>
        <strain evidence="7 8">NRRL Y-17804</strain>
    </source>
</reference>
<feature type="region of interest" description="Disordered" evidence="5">
    <location>
        <begin position="1"/>
        <end position="66"/>
    </location>
</feature>
<dbReference type="STRING" id="698492.A0A0E9NHW1"/>
<dbReference type="SUPFAM" id="SSF55856">
    <property type="entry name" value="Cytochrome b5-like heme/steroid binding domain"/>
    <property type="match status" value="1"/>
</dbReference>
<feature type="compositionally biased region" description="Low complexity" evidence="5">
    <location>
        <begin position="16"/>
        <end position="28"/>
    </location>
</feature>
<dbReference type="PANTHER" id="PTHR46237">
    <property type="entry name" value="CYTOCHROME B5 REDUCTASE 4 FAMILY MEMBER"/>
    <property type="match status" value="1"/>
</dbReference>
<dbReference type="InterPro" id="IPR051872">
    <property type="entry name" value="Cytochrome_b5/Flavoprotein_Rdt"/>
</dbReference>
<proteinExistence type="inferred from homology"/>
<dbReference type="PANTHER" id="PTHR46237:SF1">
    <property type="entry name" value="CYTOCHROME B5 REDUCTASE 4"/>
    <property type="match status" value="1"/>
</dbReference>
<dbReference type="PROSITE" id="PS00191">
    <property type="entry name" value="CYTOCHROME_B5_1"/>
    <property type="match status" value="1"/>
</dbReference>
<dbReference type="AlphaFoldDB" id="A0A0E9NHW1"/>
<protein>
    <recommendedName>
        <fullName evidence="6">Cytochrome b5 heme-binding domain-containing protein</fullName>
    </recommendedName>
</protein>
<keyword evidence="8" id="KW-1185">Reference proteome</keyword>
<dbReference type="InterPro" id="IPR001199">
    <property type="entry name" value="Cyt_B5-like_heme/steroid-bd"/>
</dbReference>
<dbReference type="Pfam" id="PF00173">
    <property type="entry name" value="Cyt-b5"/>
    <property type="match status" value="1"/>
</dbReference>
<dbReference type="GO" id="GO:0005737">
    <property type="term" value="C:cytoplasm"/>
    <property type="evidence" value="ECO:0007669"/>
    <property type="project" value="TreeGrafter"/>
</dbReference>
<dbReference type="GO" id="GO:0046872">
    <property type="term" value="F:metal ion binding"/>
    <property type="evidence" value="ECO:0007669"/>
    <property type="project" value="UniProtKB-UniRule"/>
</dbReference>
<accession>A0A0E9NHW1</accession>
<comment type="caution">
    <text evidence="7">The sequence shown here is derived from an EMBL/GenBank/DDBJ whole genome shotgun (WGS) entry which is preliminary data.</text>
</comment>
<dbReference type="InterPro" id="IPR018506">
    <property type="entry name" value="Cyt_B5_heme-BS"/>
</dbReference>
<evidence type="ECO:0000259" key="6">
    <source>
        <dbReference type="PROSITE" id="PS50255"/>
    </source>
</evidence>
<name>A0A0E9NHW1_SAICN</name>
<evidence type="ECO:0000256" key="4">
    <source>
        <dbReference type="RuleBase" id="RU362121"/>
    </source>
</evidence>
<dbReference type="Gene3D" id="3.10.120.10">
    <property type="entry name" value="Cytochrome b5-like heme/steroid binding domain"/>
    <property type="match status" value="1"/>
</dbReference>
<comment type="similarity">
    <text evidence="4">Belongs to the cytochrome b5 family.</text>
</comment>
<evidence type="ECO:0000256" key="3">
    <source>
        <dbReference type="ARBA" id="ARBA00023004"/>
    </source>
</evidence>
<keyword evidence="2 4" id="KW-0479">Metal-binding</keyword>
<dbReference type="GO" id="GO:0004128">
    <property type="term" value="F:cytochrome-b5 reductase activity, acting on NAD(P)H"/>
    <property type="evidence" value="ECO:0007669"/>
    <property type="project" value="TreeGrafter"/>
</dbReference>
<keyword evidence="3 4" id="KW-0408">Iron</keyword>